<reference evidence="2 3" key="1">
    <citation type="submission" date="2021-07" db="EMBL/GenBank/DDBJ databases">
        <title>Thermus aquaticus gen. n. and sp. n., a nonsporulating extreme thermophile.</title>
        <authorList>
            <person name="Hu C.-J."/>
            <person name="Li W.-J."/>
            <person name="Xian W.-D."/>
        </authorList>
    </citation>
    <scope>NUCLEOTIDE SEQUENCE [LARGE SCALE GENOMIC DNA]</scope>
    <source>
        <strain evidence="2 3">SYSU G05001</strain>
    </source>
</reference>
<dbReference type="Gene3D" id="1.25.40.10">
    <property type="entry name" value="Tetratricopeptide repeat domain"/>
    <property type="match status" value="2"/>
</dbReference>
<keyword evidence="3" id="KW-1185">Reference proteome</keyword>
<dbReference type="InterPro" id="IPR005158">
    <property type="entry name" value="BTAD"/>
</dbReference>
<evidence type="ECO:0000259" key="1">
    <source>
        <dbReference type="Pfam" id="PF03704"/>
    </source>
</evidence>
<dbReference type="Proteomes" id="UP000724268">
    <property type="component" value="Unassembled WGS sequence"/>
</dbReference>
<comment type="caution">
    <text evidence="2">The sequence shown here is derived from an EMBL/GenBank/DDBJ whole genome shotgun (WGS) entry which is preliminary data.</text>
</comment>
<proteinExistence type="predicted"/>
<dbReference type="PANTHER" id="PTHR35807">
    <property type="entry name" value="TRANSCRIPTIONAL REGULATOR REDD-RELATED"/>
    <property type="match status" value="1"/>
</dbReference>
<dbReference type="RefSeq" id="WP_219759086.1">
    <property type="nucleotide sequence ID" value="NZ_JAHXRS010000005.1"/>
</dbReference>
<dbReference type="InterPro" id="IPR011990">
    <property type="entry name" value="TPR-like_helical_dom_sf"/>
</dbReference>
<evidence type="ECO:0000313" key="2">
    <source>
        <dbReference type="EMBL" id="MBW6394352.1"/>
    </source>
</evidence>
<organism evidence="2 3">
    <name type="scientific">Thermus brevis</name>
    <dbReference type="NCBI Taxonomy" id="2862456"/>
    <lineage>
        <taxon>Bacteria</taxon>
        <taxon>Thermotogati</taxon>
        <taxon>Deinococcota</taxon>
        <taxon>Deinococci</taxon>
        <taxon>Thermales</taxon>
        <taxon>Thermaceae</taxon>
        <taxon>Thermus</taxon>
    </lineage>
</organism>
<dbReference type="InterPro" id="IPR036388">
    <property type="entry name" value="WH-like_DNA-bd_sf"/>
</dbReference>
<dbReference type="InterPro" id="IPR051677">
    <property type="entry name" value="AfsR-DnrI-RedD_regulator"/>
</dbReference>
<name>A0ABS6ZY04_9DEIN</name>
<evidence type="ECO:0000313" key="3">
    <source>
        <dbReference type="Proteomes" id="UP000724268"/>
    </source>
</evidence>
<dbReference type="Pfam" id="PF03704">
    <property type="entry name" value="BTAD"/>
    <property type="match status" value="1"/>
</dbReference>
<protein>
    <submittedName>
        <fullName evidence="2">Transcriptional regulator</fullName>
    </submittedName>
</protein>
<accession>A0ABS6ZY04</accession>
<feature type="domain" description="Bacterial transcriptional activator" evidence="1">
    <location>
        <begin position="812"/>
        <end position="871"/>
    </location>
</feature>
<dbReference type="SUPFAM" id="SSF48452">
    <property type="entry name" value="TPR-like"/>
    <property type="match status" value="2"/>
</dbReference>
<dbReference type="EMBL" id="JAHXRS010000005">
    <property type="protein sequence ID" value="MBW6394352.1"/>
    <property type="molecule type" value="Genomic_DNA"/>
</dbReference>
<gene>
    <name evidence="2" type="ORF">KZX47_04180</name>
</gene>
<dbReference type="Gene3D" id="1.10.10.10">
    <property type="entry name" value="Winged helix-like DNA-binding domain superfamily/Winged helix DNA-binding domain"/>
    <property type="match status" value="1"/>
</dbReference>
<sequence length="872" mass="98039">MALAWQSPVYLERKRLLERLPEEPGFAIHLEAPAGFGKSVLAGQLAVQLGLRTLWASSLLGEPRSLLAKALALPQEVPWGGVVEALRAEPTVVVLEDLTGTEDLSPLLRTLPCLLVLASRKPLPYPELPKLLAEGRLVHLKAVDLAFTLEEARLLFAGKEGYEEAHRATGGWPLPLFLSALTGSPPEPMALIQGLKESLSPEEFQEGLLLAALPHLPFALARPETESLFQKGLLRRLSEGYALHPLLKEMAKRSLRKEVQEAVRQSATRLPPLLLAEAYWEVGLEGDLLDLLERPITLPIPAERLLEWEHLLRRGGPRAHLRLGEALAQCGRKEGLSLLEKLAESEADKDPALALTALGHLAYYFSETLLGKDLSRARTYLEKGLELVPRVKPELAGRFLNDVAQVPFAEGKPEEAARLLEEALRYLPPESPYRIAPLVNLALLRFELRGSLGERIQALEEALRLMEEHMPQNIPGHLRDLGWLHLLLGQREKARTYLERAAQTPGSPLASLEAKMLLAHLEGDAEALTRHVAQAELWETPYLVERGRALLAELKKDPGILEGLSGFFPSLTRALLQKDPGLLPPYPESREERLLWHAARYSLLREEGDLEALLALTDAREGILPGLLPLETLPRKRPELARAYPLLEVLRLGWKEAIALRLPEIPPLKVEVVGRFHVENPLGPVELRGKAKEVFALLLLGLPREEVAFALWPDLSEEAALNNLYVWLARIRKLLEPWGVLTYLGEEGLARVTSDLEALEEALVQENAEEVLRLYQEPLFPGLDHPHLDRKREEVFHRVRTLFLKRREPRFLERLLELDPLDEEALIPLVESCLSQGQRARARKLLEHYRKRLWEELGERPSPRVEALFRTL</sequence>